<dbReference type="PANTHER" id="PTHR10188:SF8">
    <property type="entry name" value="THREONINE ASPARTASE 1"/>
    <property type="match status" value="1"/>
</dbReference>
<dbReference type="GO" id="GO:0004298">
    <property type="term" value="F:threonine-type endopeptidase activity"/>
    <property type="evidence" value="ECO:0007669"/>
    <property type="project" value="InterPro"/>
</dbReference>
<reference evidence="4 5" key="1">
    <citation type="submission" date="2019-06" db="EMBL/GenBank/DDBJ databases">
        <title>Genome Sequence of the Brown Rot Fungal Pathogen Monilinia laxa.</title>
        <authorList>
            <person name="De Miccolis Angelini R.M."/>
            <person name="Landi L."/>
            <person name="Abate D."/>
            <person name="Pollastro S."/>
            <person name="Romanazzi G."/>
            <person name="Faretra F."/>
        </authorList>
    </citation>
    <scope>NUCLEOTIDE SEQUENCE [LARGE SCALE GENOMIC DNA]</scope>
    <source>
        <strain evidence="4 5">Mlax316</strain>
    </source>
</reference>
<feature type="active site" description="Nucleophile" evidence="1">
    <location>
        <position position="538"/>
    </location>
</feature>
<dbReference type="OrthoDB" id="77601at2759"/>
<comment type="caution">
    <text evidence="4">The sequence shown here is derived from an EMBL/GenBank/DDBJ whole genome shotgun (WGS) entry which is preliminary data.</text>
</comment>
<dbReference type="InterPro" id="IPR000246">
    <property type="entry name" value="Peptidase_T2"/>
</dbReference>
<evidence type="ECO:0000313" key="4">
    <source>
        <dbReference type="EMBL" id="KAB8294293.1"/>
    </source>
</evidence>
<protein>
    <recommendedName>
        <fullName evidence="6">Threonine aspartase</fullName>
    </recommendedName>
</protein>
<dbReference type="EMBL" id="VIGI01000011">
    <property type="protein sequence ID" value="KAB8294293.1"/>
    <property type="molecule type" value="Genomic_DNA"/>
</dbReference>
<organism evidence="4 5">
    <name type="scientific">Monilinia laxa</name>
    <name type="common">Brown rot fungus</name>
    <name type="synonym">Sclerotinia laxa</name>
    <dbReference type="NCBI Taxonomy" id="61186"/>
    <lineage>
        <taxon>Eukaryota</taxon>
        <taxon>Fungi</taxon>
        <taxon>Dikarya</taxon>
        <taxon>Ascomycota</taxon>
        <taxon>Pezizomycotina</taxon>
        <taxon>Leotiomycetes</taxon>
        <taxon>Helotiales</taxon>
        <taxon>Sclerotiniaceae</taxon>
        <taxon>Monilinia</taxon>
    </lineage>
</organism>
<dbReference type="PANTHER" id="PTHR10188">
    <property type="entry name" value="L-ASPARAGINASE"/>
    <property type="match status" value="1"/>
</dbReference>
<accession>A0A5N6JYQ4</accession>
<gene>
    <name evidence="4" type="ORF">EYC80_009716</name>
</gene>
<feature type="compositionally biased region" description="Polar residues" evidence="3">
    <location>
        <begin position="341"/>
        <end position="350"/>
    </location>
</feature>
<dbReference type="InterPro" id="IPR037464">
    <property type="entry name" value="Taspase1"/>
</dbReference>
<name>A0A5N6JYQ4_MONLA</name>
<evidence type="ECO:0008006" key="6">
    <source>
        <dbReference type="Google" id="ProtNLM"/>
    </source>
</evidence>
<feature type="region of interest" description="Disordered" evidence="3">
    <location>
        <begin position="336"/>
        <end position="435"/>
    </location>
</feature>
<sequence length="720" mass="78327">MTTIGGADLNEQPHPLQWQRQPLDFEDHVQGRDPRYIYALVGSFYSIYKHFTFTCHLNDFMSELTQRSTSQRQQSQIASKIHNARERLRHLRRELFNPFNPLRKFQKYNIEIIPSPFLDLQDPWSRFPPLISKIPFYNTMETNRMPAKSYSSAMDGSADTRRPRVVQSQPYVSAIFVHAGAGYHSTTNEHIHLGACNDAARAAMRVLKAGGSAVDAVEAAIKVLEDKEITNAGYGSNLSIEGIVECDATVVDHLGRSGACGATAQIKNPVSLARLVLEASSRPLSLRRVPPNLLVGQGATDFAWEHGIPVVPHDMMCSKNARERYIRWREDLRRAEGGRMTPSSTNSSQVADDEVAAREYEERVRAQQRRDHTNALMTGTWNEGQPDSPSTSSPGRACAQECGNYSQRPGTPPSRGYFQMNTPGRGASRSPVGTTPAKRARLAALSDGSPGRVHSLLSPSVAAGGMFSEPNISLSTGSSAIERPSSTDGYASPVDQEKVIEMHSALLNLAQEGTIEGPNESTIESTPKKLDVDLITDTVGAIAIDMYGRIAAASSSGGIGMKHRGRVGPAALVGIGTAVIPCDERDEDQVSVAAVTSGTGEHMATTMASQKCADRLYHNTRRARGGQDMEANEDEAMESFVQADFMGHPGVCGSNSAGAIGVMAVKKTQYGYFLHFAHNTDSFALASYASNEKDAKCVMSRLGDHGNVVRGGRKIRTEKE</sequence>
<evidence type="ECO:0000256" key="1">
    <source>
        <dbReference type="PIRSR" id="PIRSR600246-1"/>
    </source>
</evidence>
<evidence type="ECO:0000313" key="5">
    <source>
        <dbReference type="Proteomes" id="UP000326757"/>
    </source>
</evidence>
<feature type="site" description="Cleavage; by autolysis" evidence="2">
    <location>
        <begin position="537"/>
        <end position="538"/>
    </location>
</feature>
<evidence type="ECO:0000256" key="2">
    <source>
        <dbReference type="PIRSR" id="PIRSR600246-3"/>
    </source>
</evidence>
<proteinExistence type="predicted"/>
<keyword evidence="5" id="KW-1185">Reference proteome</keyword>
<dbReference type="SUPFAM" id="SSF56235">
    <property type="entry name" value="N-terminal nucleophile aminohydrolases (Ntn hydrolases)"/>
    <property type="match status" value="1"/>
</dbReference>
<feature type="compositionally biased region" description="Polar residues" evidence="3">
    <location>
        <begin position="375"/>
        <end position="394"/>
    </location>
</feature>
<dbReference type="GO" id="GO:0005737">
    <property type="term" value="C:cytoplasm"/>
    <property type="evidence" value="ECO:0007669"/>
    <property type="project" value="TreeGrafter"/>
</dbReference>
<dbReference type="Pfam" id="PF01112">
    <property type="entry name" value="Asparaginase_2"/>
    <property type="match status" value="2"/>
</dbReference>
<evidence type="ECO:0000256" key="3">
    <source>
        <dbReference type="SAM" id="MobiDB-lite"/>
    </source>
</evidence>
<dbReference type="CDD" id="cd04514">
    <property type="entry name" value="Taspase1_like"/>
    <property type="match status" value="2"/>
</dbReference>
<dbReference type="InterPro" id="IPR029055">
    <property type="entry name" value="Ntn_hydrolases_N"/>
</dbReference>
<dbReference type="FunFam" id="3.60.20.30:FF:000007">
    <property type="entry name" value="Similar to threonine aspartase"/>
    <property type="match status" value="1"/>
</dbReference>
<dbReference type="Gene3D" id="3.60.20.30">
    <property type="entry name" value="(Glycosyl)asparaginase"/>
    <property type="match status" value="1"/>
</dbReference>
<feature type="compositionally biased region" description="Basic and acidic residues" evidence="3">
    <location>
        <begin position="355"/>
        <end position="373"/>
    </location>
</feature>
<dbReference type="AlphaFoldDB" id="A0A5N6JYQ4"/>
<dbReference type="Proteomes" id="UP000326757">
    <property type="component" value="Unassembled WGS sequence"/>
</dbReference>
<dbReference type="GO" id="GO:0051604">
    <property type="term" value="P:protein maturation"/>
    <property type="evidence" value="ECO:0007669"/>
    <property type="project" value="TreeGrafter"/>
</dbReference>